<organism evidence="6 7">
    <name type="scientific">Adlercreutzia equolifaciens subsp. celatus</name>
    <dbReference type="NCBI Taxonomy" id="394340"/>
    <lineage>
        <taxon>Bacteria</taxon>
        <taxon>Bacillati</taxon>
        <taxon>Actinomycetota</taxon>
        <taxon>Coriobacteriia</taxon>
        <taxon>Eggerthellales</taxon>
        <taxon>Eggerthellaceae</taxon>
        <taxon>Adlercreutzia</taxon>
    </lineage>
</organism>
<evidence type="ECO:0000256" key="4">
    <source>
        <dbReference type="ARBA" id="ARBA00022842"/>
    </source>
</evidence>
<dbReference type="GO" id="GO:0016787">
    <property type="term" value="F:hydrolase activity"/>
    <property type="evidence" value="ECO:0007669"/>
    <property type="project" value="UniProtKB-KW"/>
</dbReference>
<sequence length="146" mass="16674">MTSLLFDTNALIYWIHPDSSFHEEALCLVEEAYINRSTICALSSSLNDVYYILCRHYMTEEEARESLRDIVDTFDLIDLTGLFVHESIDSDEPDYEDGLIRVAAEELQVEAIISYDKAAFKNSFVPKMTAQEALVAFFQTEKGPED</sequence>
<keyword evidence="2" id="KW-0479">Metal-binding</keyword>
<evidence type="ECO:0000313" key="6">
    <source>
        <dbReference type="EMBL" id="RDC44353.1"/>
    </source>
</evidence>
<feature type="domain" description="PIN" evidence="5">
    <location>
        <begin position="4"/>
        <end position="118"/>
    </location>
</feature>
<dbReference type="RefSeq" id="WP_114549057.1">
    <property type="nucleotide sequence ID" value="NZ_DBGDPA010000069.1"/>
</dbReference>
<evidence type="ECO:0000256" key="1">
    <source>
        <dbReference type="ARBA" id="ARBA00022722"/>
    </source>
</evidence>
<dbReference type="Proteomes" id="UP000253805">
    <property type="component" value="Unassembled WGS sequence"/>
</dbReference>
<protein>
    <recommendedName>
        <fullName evidence="5">PIN domain-containing protein</fullName>
    </recommendedName>
</protein>
<name>A0A369NYG5_9ACTN</name>
<evidence type="ECO:0000256" key="2">
    <source>
        <dbReference type="ARBA" id="ARBA00022723"/>
    </source>
</evidence>
<reference evidence="6 7" key="1">
    <citation type="journal article" date="2018" name="Elife">
        <title>Discovery and characterization of a prevalent human gut bacterial enzyme sufficient for the inactivation of a family of plant toxins.</title>
        <authorList>
            <person name="Koppel N."/>
            <person name="Bisanz J.E."/>
            <person name="Pandelia M.E."/>
            <person name="Turnbaugh P.J."/>
            <person name="Balskus E.P."/>
        </authorList>
    </citation>
    <scope>NUCLEOTIDE SEQUENCE [LARGE SCALE GENOMIC DNA]</scope>
    <source>
        <strain evidence="6 7">OB21 GAM 11</strain>
    </source>
</reference>
<dbReference type="AlphaFoldDB" id="A0A369NYG5"/>
<evidence type="ECO:0000256" key="3">
    <source>
        <dbReference type="ARBA" id="ARBA00022801"/>
    </source>
</evidence>
<dbReference type="InterPro" id="IPR029060">
    <property type="entry name" value="PIN-like_dom_sf"/>
</dbReference>
<evidence type="ECO:0000313" key="7">
    <source>
        <dbReference type="Proteomes" id="UP000253805"/>
    </source>
</evidence>
<dbReference type="GO" id="GO:0046872">
    <property type="term" value="F:metal ion binding"/>
    <property type="evidence" value="ECO:0007669"/>
    <property type="project" value="UniProtKB-KW"/>
</dbReference>
<comment type="caution">
    <text evidence="6">The sequence shown here is derived from an EMBL/GenBank/DDBJ whole genome shotgun (WGS) entry which is preliminary data.</text>
</comment>
<keyword evidence="4" id="KW-0460">Magnesium</keyword>
<dbReference type="EMBL" id="PPUT01000014">
    <property type="protein sequence ID" value="RDC44353.1"/>
    <property type="molecule type" value="Genomic_DNA"/>
</dbReference>
<dbReference type="Gene3D" id="3.40.50.1010">
    <property type="entry name" value="5'-nuclease"/>
    <property type="match status" value="1"/>
</dbReference>
<evidence type="ECO:0000259" key="5">
    <source>
        <dbReference type="Pfam" id="PF13470"/>
    </source>
</evidence>
<accession>A0A369NYG5</accession>
<dbReference type="Pfam" id="PF13470">
    <property type="entry name" value="PIN_3"/>
    <property type="match status" value="1"/>
</dbReference>
<dbReference type="SUPFAM" id="SSF88723">
    <property type="entry name" value="PIN domain-like"/>
    <property type="match status" value="1"/>
</dbReference>
<dbReference type="InterPro" id="IPR002716">
    <property type="entry name" value="PIN_dom"/>
</dbReference>
<dbReference type="GO" id="GO:0004518">
    <property type="term" value="F:nuclease activity"/>
    <property type="evidence" value="ECO:0007669"/>
    <property type="project" value="UniProtKB-KW"/>
</dbReference>
<keyword evidence="3" id="KW-0378">Hydrolase</keyword>
<keyword evidence="1" id="KW-0540">Nuclease</keyword>
<proteinExistence type="predicted"/>
<gene>
    <name evidence="6" type="ORF">C1850_06445</name>
</gene>